<gene>
    <name evidence="2" type="ORF">CWE25_01620</name>
</gene>
<name>A0A432YBE5_9GAMM</name>
<evidence type="ECO:0000313" key="3">
    <source>
        <dbReference type="Proteomes" id="UP000287330"/>
    </source>
</evidence>
<dbReference type="Gene3D" id="3.40.50.1820">
    <property type="entry name" value="alpha/beta hydrolase"/>
    <property type="match status" value="1"/>
</dbReference>
<dbReference type="PANTHER" id="PTHR13136">
    <property type="entry name" value="TESTIS DEVELOPMENT PROTEIN PRTD"/>
    <property type="match status" value="1"/>
</dbReference>
<dbReference type="InterPro" id="IPR046879">
    <property type="entry name" value="KANL3/Tex30_Abhydrolase"/>
</dbReference>
<dbReference type="OrthoDB" id="652634at2"/>
<dbReference type="RefSeq" id="WP_110572509.1">
    <property type="nucleotide sequence ID" value="NZ_PIPV01000001.1"/>
</dbReference>
<dbReference type="EMBL" id="PIPV01000001">
    <property type="protein sequence ID" value="RUO58318.1"/>
    <property type="molecule type" value="Genomic_DNA"/>
</dbReference>
<accession>A0A432YBE5</accession>
<feature type="domain" description="KANL3/Tex30 alpha/beta hydrolase-like" evidence="1">
    <location>
        <begin position="18"/>
        <end position="207"/>
    </location>
</feature>
<dbReference type="AlphaFoldDB" id="A0A432YBE5"/>
<protein>
    <submittedName>
        <fullName evidence="2">Alpha/beta hydrolase</fullName>
    </submittedName>
</protein>
<dbReference type="InterPro" id="IPR029058">
    <property type="entry name" value="AB_hydrolase_fold"/>
</dbReference>
<evidence type="ECO:0000313" key="2">
    <source>
        <dbReference type="EMBL" id="RUO58318.1"/>
    </source>
</evidence>
<sequence length="208" mass="23901">MKQLNGIHYQVDGEQHTQRIVFFHGSGGGPDTPFMRFFTAQWHALGFEVVRPDFPYWQKVRETGKPRPPDRMERLVAHMEDWLSALQNDGKPLWLAGKSLGSRVMLRLADTFAAHGQIALGFPFNPPAKPEQSRLMELTDTQIPGLIIEGTRDPFAKQIRGTQLMLPRHWQLEWLEGADHGFEPTAAKRHLRDSLWHQASRLTEEFLT</sequence>
<dbReference type="Pfam" id="PF20408">
    <property type="entry name" value="Abhydrolase_11"/>
    <property type="match status" value="1"/>
</dbReference>
<dbReference type="SUPFAM" id="SSF53474">
    <property type="entry name" value="alpha/beta-Hydrolases"/>
    <property type="match status" value="1"/>
</dbReference>
<comment type="caution">
    <text evidence="2">The sequence shown here is derived from an EMBL/GenBank/DDBJ whole genome shotgun (WGS) entry which is preliminary data.</text>
</comment>
<evidence type="ECO:0000259" key="1">
    <source>
        <dbReference type="Pfam" id="PF20408"/>
    </source>
</evidence>
<keyword evidence="3" id="KW-1185">Reference proteome</keyword>
<dbReference type="Proteomes" id="UP000287330">
    <property type="component" value="Unassembled WGS sequence"/>
</dbReference>
<dbReference type="PANTHER" id="PTHR13136:SF11">
    <property type="entry name" value="TESTIS-EXPRESSED PROTEIN 30"/>
    <property type="match status" value="1"/>
</dbReference>
<reference evidence="3" key="1">
    <citation type="journal article" date="2018" name="Front. Microbiol.">
        <title>Genome-Based Analysis Reveals the Taxonomy and Diversity of the Family Idiomarinaceae.</title>
        <authorList>
            <person name="Liu Y."/>
            <person name="Lai Q."/>
            <person name="Shao Z."/>
        </authorList>
    </citation>
    <scope>NUCLEOTIDE SEQUENCE [LARGE SCALE GENOMIC DNA]</scope>
    <source>
        <strain evidence="3">F23</strain>
    </source>
</reference>
<dbReference type="GO" id="GO:0016787">
    <property type="term" value="F:hydrolase activity"/>
    <property type="evidence" value="ECO:0007669"/>
    <property type="project" value="UniProtKB-KW"/>
</dbReference>
<keyword evidence="2" id="KW-0378">Hydrolase</keyword>
<proteinExistence type="predicted"/>
<dbReference type="InterPro" id="IPR026555">
    <property type="entry name" value="NSL3/Tex30"/>
</dbReference>
<organism evidence="2 3">
    <name type="scientific">Idiomarina fontislapidosi</name>
    <dbReference type="NCBI Taxonomy" id="263723"/>
    <lineage>
        <taxon>Bacteria</taxon>
        <taxon>Pseudomonadati</taxon>
        <taxon>Pseudomonadota</taxon>
        <taxon>Gammaproteobacteria</taxon>
        <taxon>Alteromonadales</taxon>
        <taxon>Idiomarinaceae</taxon>
        <taxon>Idiomarina</taxon>
    </lineage>
</organism>